<evidence type="ECO:0000313" key="2">
    <source>
        <dbReference type="EMBL" id="PQP98986.1"/>
    </source>
</evidence>
<name>A0A314Y0X6_PRUYE</name>
<sequence length="181" mass="20393">MASSTANATEGDFDGSSEYAPQFPRSSPPPLSFPTSSGSEGDSDDPVLEIDDMRNKLAHNSSMVHYWTEKCVAAERKLADLTRQVNNANYKREKHIIHAQRRKFKVEDLQMSEEDAKYETTTIHKRGDKHRQAIRGAFNEGFEKFRRIAADAHRDIDWDAVTVSAAQEFICGGVDPTQHSH</sequence>
<protein>
    <submittedName>
        <fullName evidence="2">Uncharacterized protein</fullName>
    </submittedName>
</protein>
<keyword evidence="3" id="KW-1185">Reference proteome</keyword>
<feature type="region of interest" description="Disordered" evidence="1">
    <location>
        <begin position="1"/>
        <end position="48"/>
    </location>
</feature>
<organism evidence="2 3">
    <name type="scientific">Prunus yedoensis var. nudiflora</name>
    <dbReference type="NCBI Taxonomy" id="2094558"/>
    <lineage>
        <taxon>Eukaryota</taxon>
        <taxon>Viridiplantae</taxon>
        <taxon>Streptophyta</taxon>
        <taxon>Embryophyta</taxon>
        <taxon>Tracheophyta</taxon>
        <taxon>Spermatophyta</taxon>
        <taxon>Magnoliopsida</taxon>
        <taxon>eudicotyledons</taxon>
        <taxon>Gunneridae</taxon>
        <taxon>Pentapetalae</taxon>
        <taxon>rosids</taxon>
        <taxon>fabids</taxon>
        <taxon>Rosales</taxon>
        <taxon>Rosaceae</taxon>
        <taxon>Amygdaloideae</taxon>
        <taxon>Amygdaleae</taxon>
        <taxon>Prunus</taxon>
    </lineage>
</organism>
<comment type="caution">
    <text evidence="2">The sequence shown here is derived from an EMBL/GenBank/DDBJ whole genome shotgun (WGS) entry which is preliminary data.</text>
</comment>
<gene>
    <name evidence="2" type="ORF">Pyn_36803</name>
</gene>
<evidence type="ECO:0000313" key="3">
    <source>
        <dbReference type="Proteomes" id="UP000250321"/>
    </source>
</evidence>
<evidence type="ECO:0000256" key="1">
    <source>
        <dbReference type="SAM" id="MobiDB-lite"/>
    </source>
</evidence>
<dbReference type="EMBL" id="PJQY01001852">
    <property type="protein sequence ID" value="PQP98986.1"/>
    <property type="molecule type" value="Genomic_DNA"/>
</dbReference>
<proteinExistence type="predicted"/>
<reference evidence="2 3" key="1">
    <citation type="submission" date="2018-02" db="EMBL/GenBank/DDBJ databases">
        <title>Draft genome of wild Prunus yedoensis var. nudiflora.</title>
        <authorList>
            <person name="Baek S."/>
            <person name="Kim J.-H."/>
            <person name="Choi K."/>
            <person name="Kim G.-B."/>
            <person name="Cho A."/>
            <person name="Jang H."/>
            <person name="Shin C.-H."/>
            <person name="Yu H.-J."/>
            <person name="Mun J.-H."/>
        </authorList>
    </citation>
    <scope>NUCLEOTIDE SEQUENCE [LARGE SCALE GENOMIC DNA]</scope>
    <source>
        <strain evidence="3">cv. Jeju island</strain>
        <tissue evidence="2">Leaf</tissue>
    </source>
</reference>
<dbReference type="Proteomes" id="UP000250321">
    <property type="component" value="Unassembled WGS sequence"/>
</dbReference>
<dbReference type="AlphaFoldDB" id="A0A314Y0X6"/>
<accession>A0A314Y0X6</accession>